<dbReference type="InterPro" id="IPR050553">
    <property type="entry name" value="Thioredoxin_ResA/DsbE_sf"/>
</dbReference>
<keyword evidence="5" id="KW-0732">Signal</keyword>
<evidence type="ECO:0000259" key="6">
    <source>
        <dbReference type="PROSITE" id="PS51352"/>
    </source>
</evidence>
<dbReference type="InterPro" id="IPR013766">
    <property type="entry name" value="Thioredoxin_domain"/>
</dbReference>
<evidence type="ECO:0000313" key="8">
    <source>
        <dbReference type="Proteomes" id="UP000765802"/>
    </source>
</evidence>
<dbReference type="InterPro" id="IPR025380">
    <property type="entry name" value="DUF4369"/>
</dbReference>
<dbReference type="CDD" id="cd02966">
    <property type="entry name" value="TlpA_like_family"/>
    <property type="match status" value="1"/>
</dbReference>
<keyword evidence="3" id="KW-1015">Disulfide bond</keyword>
<dbReference type="InterPro" id="IPR017937">
    <property type="entry name" value="Thioredoxin_CS"/>
</dbReference>
<keyword evidence="2" id="KW-0201">Cytochrome c-type biogenesis</keyword>
<keyword evidence="4" id="KW-0676">Redox-active center</keyword>
<sequence length="359" mass="40342">MKQIFVLILLLPAFAMAQKNGFTIKGKLTGLADKSGVYLTNPDKEGDTLARAISRKQDFILKGNLPESKLYNISFSPSGKKGLLFIDNDKMELSGNIDEIQQIKLTGSPAHSSFQAFQQRFDPFFRRYSQLSETANKTGVNDSLMTVYKSLVQELGMAADTFATEHKDENIAPFMWATLMQVVDDMVRVERSFEGMAPKVQSSFYGKFLADRIADSKIGRIGAPALDFIQADTAGNQVALSSFKGKYVLVDFWASWCGPCRQENPNVVSAYERFRAKNFTVLGVSLDNNRARWIKAIADDRLNWTHLSDLKYWQNEVAVKYKIQSIPQNLLLDPNGIIIAKNLRGEQLHEKLCELLGCE</sequence>
<evidence type="ECO:0000256" key="1">
    <source>
        <dbReference type="ARBA" id="ARBA00004196"/>
    </source>
</evidence>
<comment type="caution">
    <text evidence="7">The sequence shown here is derived from an EMBL/GenBank/DDBJ whole genome shotgun (WGS) entry which is preliminary data.</text>
</comment>
<dbReference type="Pfam" id="PF00578">
    <property type="entry name" value="AhpC-TSA"/>
    <property type="match status" value="1"/>
</dbReference>
<proteinExistence type="predicted"/>
<dbReference type="Proteomes" id="UP000765802">
    <property type="component" value="Unassembled WGS sequence"/>
</dbReference>
<feature type="chain" id="PRO_5046698032" description="Thioredoxin domain-containing protein" evidence="5">
    <location>
        <begin position="18"/>
        <end position="359"/>
    </location>
</feature>
<name>A0ABR7MB91_9BACT</name>
<evidence type="ECO:0000256" key="4">
    <source>
        <dbReference type="ARBA" id="ARBA00023284"/>
    </source>
</evidence>
<organism evidence="7 8">
    <name type="scientific">Flavihumibacter stibioxidans</name>
    <dbReference type="NCBI Taxonomy" id="1834163"/>
    <lineage>
        <taxon>Bacteria</taxon>
        <taxon>Pseudomonadati</taxon>
        <taxon>Bacteroidota</taxon>
        <taxon>Chitinophagia</taxon>
        <taxon>Chitinophagales</taxon>
        <taxon>Chitinophagaceae</taxon>
        <taxon>Flavihumibacter</taxon>
    </lineage>
</organism>
<dbReference type="InterPro" id="IPR036249">
    <property type="entry name" value="Thioredoxin-like_sf"/>
</dbReference>
<evidence type="ECO:0000256" key="3">
    <source>
        <dbReference type="ARBA" id="ARBA00023157"/>
    </source>
</evidence>
<feature type="domain" description="Thioredoxin" evidence="6">
    <location>
        <begin position="219"/>
        <end position="359"/>
    </location>
</feature>
<dbReference type="PROSITE" id="PS00194">
    <property type="entry name" value="THIOREDOXIN_1"/>
    <property type="match status" value="1"/>
</dbReference>
<dbReference type="InterPro" id="IPR000866">
    <property type="entry name" value="AhpC/TSA"/>
</dbReference>
<dbReference type="Gene3D" id="3.40.30.10">
    <property type="entry name" value="Glutaredoxin"/>
    <property type="match status" value="1"/>
</dbReference>
<dbReference type="RefSeq" id="WP_187257619.1">
    <property type="nucleotide sequence ID" value="NZ_JBHULF010000006.1"/>
</dbReference>
<evidence type="ECO:0000313" key="7">
    <source>
        <dbReference type="EMBL" id="MBC6492313.1"/>
    </source>
</evidence>
<reference evidence="7 8" key="1">
    <citation type="submission" date="2016-07" db="EMBL/GenBank/DDBJ databases">
        <title>Genome analysis of Flavihumibacter stibioxidans YS-17.</title>
        <authorList>
            <person name="Shi K."/>
            <person name="Han Y."/>
            <person name="Wang G."/>
        </authorList>
    </citation>
    <scope>NUCLEOTIDE SEQUENCE [LARGE SCALE GENOMIC DNA]</scope>
    <source>
        <strain evidence="7 8">YS-17</strain>
    </source>
</reference>
<dbReference type="SUPFAM" id="SSF52833">
    <property type="entry name" value="Thioredoxin-like"/>
    <property type="match status" value="1"/>
</dbReference>
<dbReference type="PROSITE" id="PS51352">
    <property type="entry name" value="THIOREDOXIN_2"/>
    <property type="match status" value="1"/>
</dbReference>
<dbReference type="PANTHER" id="PTHR42852">
    <property type="entry name" value="THIOL:DISULFIDE INTERCHANGE PROTEIN DSBE"/>
    <property type="match status" value="1"/>
</dbReference>
<accession>A0ABR7MB91</accession>
<protein>
    <recommendedName>
        <fullName evidence="6">Thioredoxin domain-containing protein</fullName>
    </recommendedName>
</protein>
<dbReference type="Pfam" id="PF14289">
    <property type="entry name" value="DUF4369"/>
    <property type="match status" value="1"/>
</dbReference>
<evidence type="ECO:0000256" key="5">
    <source>
        <dbReference type="SAM" id="SignalP"/>
    </source>
</evidence>
<evidence type="ECO:0000256" key="2">
    <source>
        <dbReference type="ARBA" id="ARBA00022748"/>
    </source>
</evidence>
<dbReference type="EMBL" id="MBUA01000027">
    <property type="protein sequence ID" value="MBC6492313.1"/>
    <property type="molecule type" value="Genomic_DNA"/>
</dbReference>
<keyword evidence="8" id="KW-1185">Reference proteome</keyword>
<dbReference type="PANTHER" id="PTHR42852:SF6">
    <property type="entry name" value="THIOL:DISULFIDE INTERCHANGE PROTEIN DSBE"/>
    <property type="match status" value="1"/>
</dbReference>
<comment type="subcellular location">
    <subcellularLocation>
        <location evidence="1">Cell envelope</location>
    </subcellularLocation>
</comment>
<gene>
    <name evidence="7" type="ORF">BC349_14725</name>
</gene>
<feature type="signal peptide" evidence="5">
    <location>
        <begin position="1"/>
        <end position="17"/>
    </location>
</feature>